<protein>
    <submittedName>
        <fullName evidence="2">Uncharacterized protein</fullName>
    </submittedName>
</protein>
<dbReference type="RefSeq" id="XP_005642899.1">
    <property type="nucleotide sequence ID" value="XM_005642842.1"/>
</dbReference>
<proteinExistence type="predicted"/>
<evidence type="ECO:0000256" key="1">
    <source>
        <dbReference type="SAM" id="Phobius"/>
    </source>
</evidence>
<evidence type="ECO:0000313" key="3">
    <source>
        <dbReference type="Proteomes" id="UP000007264"/>
    </source>
</evidence>
<keyword evidence="1" id="KW-0472">Membrane</keyword>
<gene>
    <name evidence="2" type="ORF">COCSUDRAFT_60323</name>
</gene>
<keyword evidence="1" id="KW-1133">Transmembrane helix</keyword>
<feature type="transmembrane region" description="Helical" evidence="1">
    <location>
        <begin position="98"/>
        <end position="115"/>
    </location>
</feature>
<keyword evidence="1" id="KW-0812">Transmembrane</keyword>
<sequence>MRRRGQGSWLAFPDNQLEGAFWAYWEDSSRPIAVLLSFLMAVTWPVGLYNCLGNCHWSRTACAAVAIIQGGCAAEHMVLQWLLSTRWRFLRLREKTKAWFLLGDIVACMFIMMLVRDMDEVPGATHAAAYMVHGWQIFFIQPSVTTSFHLHLLNALGYAMVEVHLGVNMGGSHLLRGGLRRLIRLAVLFAVLPFMASAACELMLRRRFLQKHSPAARHASGRSTR</sequence>
<comment type="caution">
    <text evidence="2">The sequence shown here is derived from an EMBL/GenBank/DDBJ whole genome shotgun (WGS) entry which is preliminary data.</text>
</comment>
<dbReference type="EMBL" id="AGSI01000024">
    <property type="protein sequence ID" value="EIE18355.1"/>
    <property type="molecule type" value="Genomic_DNA"/>
</dbReference>
<feature type="transmembrane region" description="Helical" evidence="1">
    <location>
        <begin position="182"/>
        <end position="204"/>
    </location>
</feature>
<dbReference type="AlphaFoldDB" id="I0YIY6"/>
<dbReference type="GeneID" id="17036266"/>
<dbReference type="OrthoDB" id="10392350at2759"/>
<dbReference type="Proteomes" id="UP000007264">
    <property type="component" value="Unassembled WGS sequence"/>
</dbReference>
<keyword evidence="3" id="KW-1185">Reference proteome</keyword>
<evidence type="ECO:0000313" key="2">
    <source>
        <dbReference type="EMBL" id="EIE18355.1"/>
    </source>
</evidence>
<dbReference type="KEGG" id="csl:COCSUDRAFT_60323"/>
<reference evidence="2 3" key="1">
    <citation type="journal article" date="2012" name="Genome Biol.">
        <title>The genome of the polar eukaryotic microalga coccomyxa subellipsoidea reveals traits of cold adaptation.</title>
        <authorList>
            <person name="Blanc G."/>
            <person name="Agarkova I."/>
            <person name="Grimwood J."/>
            <person name="Kuo A."/>
            <person name="Brueggeman A."/>
            <person name="Dunigan D."/>
            <person name="Gurnon J."/>
            <person name="Ladunga I."/>
            <person name="Lindquist E."/>
            <person name="Lucas S."/>
            <person name="Pangilinan J."/>
            <person name="Proschold T."/>
            <person name="Salamov A."/>
            <person name="Schmutz J."/>
            <person name="Weeks D."/>
            <person name="Yamada T."/>
            <person name="Claverie J.M."/>
            <person name="Grigoriev I."/>
            <person name="Van Etten J."/>
            <person name="Lomsadze A."/>
            <person name="Borodovsky M."/>
        </authorList>
    </citation>
    <scope>NUCLEOTIDE SEQUENCE [LARGE SCALE GENOMIC DNA]</scope>
    <source>
        <strain evidence="2 3">C-169</strain>
    </source>
</reference>
<feature type="transmembrane region" description="Helical" evidence="1">
    <location>
        <begin position="32"/>
        <end position="52"/>
    </location>
</feature>
<accession>I0YIY6</accession>
<organism evidence="2 3">
    <name type="scientific">Coccomyxa subellipsoidea (strain C-169)</name>
    <name type="common">Green microalga</name>
    <dbReference type="NCBI Taxonomy" id="574566"/>
    <lineage>
        <taxon>Eukaryota</taxon>
        <taxon>Viridiplantae</taxon>
        <taxon>Chlorophyta</taxon>
        <taxon>core chlorophytes</taxon>
        <taxon>Trebouxiophyceae</taxon>
        <taxon>Trebouxiophyceae incertae sedis</taxon>
        <taxon>Coccomyxaceae</taxon>
        <taxon>Coccomyxa</taxon>
        <taxon>Coccomyxa subellipsoidea</taxon>
    </lineage>
</organism>
<name>I0YIY6_COCSC</name>